<dbReference type="Proteomes" id="UP000008461">
    <property type="component" value="Chromosome"/>
</dbReference>
<dbReference type="eggNOG" id="COG4636">
    <property type="taxonomic scope" value="Bacteria"/>
</dbReference>
<feature type="domain" description="Putative restriction endonuclease" evidence="1">
    <location>
        <begin position="14"/>
        <end position="178"/>
    </location>
</feature>
<dbReference type="KEGG" id="hhy:Halhy_5293"/>
<dbReference type="PANTHER" id="PTHR35400:SF1">
    <property type="entry name" value="SLR1083 PROTEIN"/>
    <property type="match status" value="1"/>
</dbReference>
<dbReference type="CDD" id="cd06260">
    <property type="entry name" value="DUF820-like"/>
    <property type="match status" value="1"/>
</dbReference>
<name>F4L791_HALH1</name>
<dbReference type="Gene3D" id="3.90.1570.10">
    <property type="entry name" value="tt1808, chain A"/>
    <property type="match status" value="1"/>
</dbReference>
<organism evidence="2 3">
    <name type="scientific">Haliscomenobacter hydrossis (strain ATCC 27775 / DSM 1100 / LMG 10767 / O)</name>
    <dbReference type="NCBI Taxonomy" id="760192"/>
    <lineage>
        <taxon>Bacteria</taxon>
        <taxon>Pseudomonadati</taxon>
        <taxon>Bacteroidota</taxon>
        <taxon>Saprospiria</taxon>
        <taxon>Saprospirales</taxon>
        <taxon>Haliscomenobacteraceae</taxon>
        <taxon>Haliscomenobacter</taxon>
    </lineage>
</organism>
<keyword evidence="3" id="KW-1185">Reference proteome</keyword>
<dbReference type="InterPro" id="IPR011335">
    <property type="entry name" value="Restrct_endonuc-II-like"/>
</dbReference>
<dbReference type="HOGENOM" id="CLU_076312_2_0_10"/>
<dbReference type="PANTHER" id="PTHR35400">
    <property type="entry name" value="SLR1083 PROTEIN"/>
    <property type="match status" value="1"/>
</dbReference>
<dbReference type="STRING" id="760192.Halhy_5293"/>
<dbReference type="OrthoDB" id="9808428at2"/>
<gene>
    <name evidence="2" type="ordered locus">Halhy_5293</name>
</gene>
<dbReference type="Pfam" id="PF05685">
    <property type="entry name" value="Uma2"/>
    <property type="match status" value="1"/>
</dbReference>
<dbReference type="SUPFAM" id="SSF52980">
    <property type="entry name" value="Restriction endonuclease-like"/>
    <property type="match status" value="1"/>
</dbReference>
<sequence length="183" mass="20731">MSIQIQRHLFTIADYHKMGAAGILPERGIELINGEIIKMSPIGSKHAAKVDKLGRLLNEQLSKALIVRSQNPFIANDLSEPEPDIALLKYRDDFYENELPHGTDIHLIIEVADTTFAYDTKVKLPLYASSGIPEYWVIDLNKKQVHVYWDALENSYQLSKVYRSGELIKAQGIELELEVAQVI</sequence>
<dbReference type="InterPro" id="IPR008538">
    <property type="entry name" value="Uma2"/>
</dbReference>
<proteinExistence type="predicted"/>
<evidence type="ECO:0000313" key="3">
    <source>
        <dbReference type="Proteomes" id="UP000008461"/>
    </source>
</evidence>
<dbReference type="InterPro" id="IPR012296">
    <property type="entry name" value="Nuclease_put_TT1808"/>
</dbReference>
<evidence type="ECO:0000259" key="1">
    <source>
        <dbReference type="Pfam" id="PF05685"/>
    </source>
</evidence>
<evidence type="ECO:0000313" key="2">
    <source>
        <dbReference type="EMBL" id="AEE53118.1"/>
    </source>
</evidence>
<protein>
    <recommendedName>
        <fullName evidence="1">Putative restriction endonuclease domain-containing protein</fullName>
    </recommendedName>
</protein>
<dbReference type="EMBL" id="CP002691">
    <property type="protein sequence ID" value="AEE53118.1"/>
    <property type="molecule type" value="Genomic_DNA"/>
</dbReference>
<reference key="2">
    <citation type="submission" date="2011-04" db="EMBL/GenBank/DDBJ databases">
        <title>Complete sequence of chromosome of Haliscomenobacter hydrossis DSM 1100.</title>
        <authorList>
            <consortium name="US DOE Joint Genome Institute (JGI-PGF)"/>
            <person name="Lucas S."/>
            <person name="Han J."/>
            <person name="Lapidus A."/>
            <person name="Bruce D."/>
            <person name="Goodwin L."/>
            <person name="Pitluck S."/>
            <person name="Peters L."/>
            <person name="Kyrpides N."/>
            <person name="Mavromatis K."/>
            <person name="Ivanova N."/>
            <person name="Ovchinnikova G."/>
            <person name="Pagani I."/>
            <person name="Daligault H."/>
            <person name="Detter J.C."/>
            <person name="Han C."/>
            <person name="Land M."/>
            <person name="Hauser L."/>
            <person name="Markowitz V."/>
            <person name="Cheng J.-F."/>
            <person name="Hugenholtz P."/>
            <person name="Woyke T."/>
            <person name="Wu D."/>
            <person name="Verbarg S."/>
            <person name="Frueling A."/>
            <person name="Brambilla E."/>
            <person name="Klenk H.-P."/>
            <person name="Eisen J.A."/>
        </authorList>
    </citation>
    <scope>NUCLEOTIDE SEQUENCE</scope>
    <source>
        <strain>DSM 1100</strain>
    </source>
</reference>
<reference evidence="2 3" key="1">
    <citation type="journal article" date="2011" name="Stand. Genomic Sci.">
        <title>Complete genome sequence of Haliscomenobacter hydrossis type strain (O).</title>
        <authorList>
            <consortium name="US DOE Joint Genome Institute (JGI-PGF)"/>
            <person name="Daligault H."/>
            <person name="Lapidus A."/>
            <person name="Zeytun A."/>
            <person name="Nolan M."/>
            <person name="Lucas S."/>
            <person name="Del Rio T.G."/>
            <person name="Tice H."/>
            <person name="Cheng J.F."/>
            <person name="Tapia R."/>
            <person name="Han C."/>
            <person name="Goodwin L."/>
            <person name="Pitluck S."/>
            <person name="Liolios K."/>
            <person name="Pagani I."/>
            <person name="Ivanova N."/>
            <person name="Huntemann M."/>
            <person name="Mavromatis K."/>
            <person name="Mikhailova N."/>
            <person name="Pati A."/>
            <person name="Chen A."/>
            <person name="Palaniappan K."/>
            <person name="Land M."/>
            <person name="Hauser L."/>
            <person name="Brambilla E.M."/>
            <person name="Rohde M."/>
            <person name="Verbarg S."/>
            <person name="Goker M."/>
            <person name="Bristow J."/>
            <person name="Eisen J.A."/>
            <person name="Markowitz V."/>
            <person name="Hugenholtz P."/>
            <person name="Kyrpides N.C."/>
            <person name="Klenk H.P."/>
            <person name="Woyke T."/>
        </authorList>
    </citation>
    <scope>NUCLEOTIDE SEQUENCE [LARGE SCALE GENOMIC DNA]</scope>
    <source>
        <strain evidence="3">ATCC 27775 / DSM 1100 / LMG 10767 / O</strain>
    </source>
</reference>
<accession>F4L791</accession>
<dbReference type="RefSeq" id="WP_013767653.1">
    <property type="nucleotide sequence ID" value="NC_015510.1"/>
</dbReference>
<dbReference type="AlphaFoldDB" id="F4L791"/>